<accession>A0A951QBE7</accession>
<gene>
    <name evidence="3" type="ORF">KME15_06285</name>
</gene>
<reference evidence="3" key="2">
    <citation type="journal article" date="2022" name="Microbiol. Resour. Announc.">
        <title>Metagenome Sequencing to Explore Phylogenomics of Terrestrial Cyanobacteria.</title>
        <authorList>
            <person name="Ward R.D."/>
            <person name="Stajich J.E."/>
            <person name="Johansen J.R."/>
            <person name="Huntemann M."/>
            <person name="Clum A."/>
            <person name="Foster B."/>
            <person name="Foster B."/>
            <person name="Roux S."/>
            <person name="Palaniappan K."/>
            <person name="Varghese N."/>
            <person name="Mukherjee S."/>
            <person name="Reddy T.B.K."/>
            <person name="Daum C."/>
            <person name="Copeland A."/>
            <person name="Chen I.A."/>
            <person name="Ivanova N.N."/>
            <person name="Kyrpides N.C."/>
            <person name="Shapiro N."/>
            <person name="Eloe-Fadrosh E.A."/>
            <person name="Pietrasiak N."/>
        </authorList>
    </citation>
    <scope>NUCLEOTIDE SEQUENCE</scope>
    <source>
        <strain evidence="3">UHER 2000/2452</strain>
    </source>
</reference>
<evidence type="ECO:0000313" key="3">
    <source>
        <dbReference type="EMBL" id="MBW4658263.1"/>
    </source>
</evidence>
<dbReference type="PANTHER" id="PTHR12526">
    <property type="entry name" value="GLYCOSYLTRANSFERASE"/>
    <property type="match status" value="1"/>
</dbReference>
<protein>
    <submittedName>
        <fullName evidence="3">Glycosyltransferase</fullName>
    </submittedName>
</protein>
<dbReference type="InterPro" id="IPR001296">
    <property type="entry name" value="Glyco_trans_1"/>
</dbReference>
<feature type="domain" description="Glycosyl transferase family 1" evidence="1">
    <location>
        <begin position="190"/>
        <end position="336"/>
    </location>
</feature>
<dbReference type="InterPro" id="IPR028098">
    <property type="entry name" value="Glyco_trans_4-like_N"/>
</dbReference>
<dbReference type="AlphaFoldDB" id="A0A951QBE7"/>
<proteinExistence type="predicted"/>
<evidence type="ECO:0000259" key="2">
    <source>
        <dbReference type="Pfam" id="PF13439"/>
    </source>
</evidence>
<dbReference type="Pfam" id="PF13439">
    <property type="entry name" value="Glyco_transf_4"/>
    <property type="match status" value="1"/>
</dbReference>
<dbReference type="EMBL" id="JAHHHD010000004">
    <property type="protein sequence ID" value="MBW4658263.1"/>
    <property type="molecule type" value="Genomic_DNA"/>
</dbReference>
<feature type="domain" description="Glycosyltransferase subfamily 4-like N-terminal" evidence="2">
    <location>
        <begin position="14"/>
        <end position="172"/>
    </location>
</feature>
<dbReference type="PANTHER" id="PTHR12526:SF630">
    <property type="entry name" value="GLYCOSYLTRANSFERASE"/>
    <property type="match status" value="1"/>
</dbReference>
<name>A0A951QBE7_9CYAN</name>
<comment type="caution">
    <text evidence="3">The sequence shown here is derived from an EMBL/GenBank/DDBJ whole genome shotgun (WGS) entry which is preliminary data.</text>
</comment>
<dbReference type="GO" id="GO:0016757">
    <property type="term" value="F:glycosyltransferase activity"/>
    <property type="evidence" value="ECO:0007669"/>
    <property type="project" value="InterPro"/>
</dbReference>
<evidence type="ECO:0000259" key="1">
    <source>
        <dbReference type="Pfam" id="PF00534"/>
    </source>
</evidence>
<dbReference type="Proteomes" id="UP000757435">
    <property type="component" value="Unassembled WGS sequence"/>
</dbReference>
<evidence type="ECO:0000313" key="4">
    <source>
        <dbReference type="Proteomes" id="UP000757435"/>
    </source>
</evidence>
<sequence>MTDVSFFLPNLGGGGAERVMLNLATGFANQGLTVDLILVKAEGEYLAQLPSEVQLVDLKVKRLLLGIPALIQYLKQKRPRVLISALEDTNIVAVVSKYLAGVQTQLVVTVHNHLSIEAQNSTQLKRKLVPHLLRWFYPFADAVVAVSQGVAEDLSQLSRLPLKNIQVIYNPIVTPTLLSKIHEAVEHPWLLPGQKSVILAVGRLNQQKDFSTLIRAFAQVRQHRDVRLIILGEGEDRPQLEALVHQLGLSKVVDMPGFLPNPYACMAHSALLVMSSAWEGFGNVLVEAMASGTPIVATNCESGPAEILSNGKYGRLVSVGDSRRLAEAIIETLDEERNSYVLQHRSRDFSLDKILAQYSHVAKLC</sequence>
<dbReference type="SUPFAM" id="SSF53756">
    <property type="entry name" value="UDP-Glycosyltransferase/glycogen phosphorylase"/>
    <property type="match status" value="1"/>
</dbReference>
<organism evidence="3 4">
    <name type="scientific">Drouetiella hepatica Uher 2000/2452</name>
    <dbReference type="NCBI Taxonomy" id="904376"/>
    <lineage>
        <taxon>Bacteria</taxon>
        <taxon>Bacillati</taxon>
        <taxon>Cyanobacteriota</taxon>
        <taxon>Cyanophyceae</taxon>
        <taxon>Oculatellales</taxon>
        <taxon>Oculatellaceae</taxon>
        <taxon>Drouetiella</taxon>
    </lineage>
</organism>
<dbReference type="CDD" id="cd03811">
    <property type="entry name" value="GT4_GT28_WabH-like"/>
    <property type="match status" value="1"/>
</dbReference>
<dbReference type="Pfam" id="PF00534">
    <property type="entry name" value="Glycos_transf_1"/>
    <property type="match status" value="1"/>
</dbReference>
<dbReference type="Gene3D" id="3.40.50.2000">
    <property type="entry name" value="Glycogen Phosphorylase B"/>
    <property type="match status" value="2"/>
</dbReference>
<reference evidence="3" key="1">
    <citation type="submission" date="2021-05" db="EMBL/GenBank/DDBJ databases">
        <authorList>
            <person name="Pietrasiak N."/>
            <person name="Ward R."/>
            <person name="Stajich J.E."/>
            <person name="Kurbessoian T."/>
        </authorList>
    </citation>
    <scope>NUCLEOTIDE SEQUENCE</scope>
    <source>
        <strain evidence="3">UHER 2000/2452</strain>
    </source>
</reference>